<keyword evidence="2" id="KW-0472">Membrane</keyword>
<protein>
    <submittedName>
        <fullName evidence="3">Tfp pilus assembly protein PilN</fullName>
    </submittedName>
</protein>
<keyword evidence="4" id="KW-1185">Reference proteome</keyword>
<proteinExistence type="predicted"/>
<evidence type="ECO:0000256" key="2">
    <source>
        <dbReference type="SAM" id="Phobius"/>
    </source>
</evidence>
<feature type="transmembrane region" description="Helical" evidence="2">
    <location>
        <begin position="20"/>
        <end position="41"/>
    </location>
</feature>
<dbReference type="Pfam" id="PF05137">
    <property type="entry name" value="PilN"/>
    <property type="match status" value="1"/>
</dbReference>
<accession>A0ABT9XDF7</accession>
<comment type="caution">
    <text evidence="3">The sequence shown here is derived from an EMBL/GenBank/DDBJ whole genome shotgun (WGS) entry which is preliminary data.</text>
</comment>
<dbReference type="InterPro" id="IPR007813">
    <property type="entry name" value="PilN"/>
</dbReference>
<keyword evidence="2" id="KW-1133">Transmembrane helix</keyword>
<name>A0ABT9XDF7_9BACL</name>
<organism evidence="3 4">
    <name type="scientific">Alicyclobacillus cycloheptanicus</name>
    <dbReference type="NCBI Taxonomy" id="1457"/>
    <lineage>
        <taxon>Bacteria</taxon>
        <taxon>Bacillati</taxon>
        <taxon>Bacillota</taxon>
        <taxon>Bacilli</taxon>
        <taxon>Bacillales</taxon>
        <taxon>Alicyclobacillaceae</taxon>
        <taxon>Alicyclobacillus</taxon>
    </lineage>
</organism>
<keyword evidence="2" id="KW-0812">Transmembrane</keyword>
<sequence length="176" mass="18191">MAAEINLLVDDPRGSGASLWWRNTLVGLFAVAAVCLLVSGWSQQHHARVLQTEGAQLQKQAALVSRPTQSRLAPGGGGRTTASGASTQRVPPASRMGGLYGRLMTALSGVSVEQLSWTPTETTITGSATDLTRVADAMDGLEKLPGVTSVQLTSASRGASGAAITFDIAIGWEVSS</sequence>
<dbReference type="EMBL" id="JAUSTP010000001">
    <property type="protein sequence ID" value="MDQ0188310.1"/>
    <property type="molecule type" value="Genomic_DNA"/>
</dbReference>
<dbReference type="Proteomes" id="UP001232973">
    <property type="component" value="Unassembled WGS sequence"/>
</dbReference>
<reference evidence="3 4" key="1">
    <citation type="submission" date="2023-07" db="EMBL/GenBank/DDBJ databases">
        <title>Genomic Encyclopedia of Type Strains, Phase IV (KMG-IV): sequencing the most valuable type-strain genomes for metagenomic binning, comparative biology and taxonomic classification.</title>
        <authorList>
            <person name="Goeker M."/>
        </authorList>
    </citation>
    <scope>NUCLEOTIDE SEQUENCE [LARGE SCALE GENOMIC DNA]</scope>
    <source>
        <strain evidence="3 4">DSM 4006</strain>
    </source>
</reference>
<gene>
    <name evidence="3" type="ORF">J2S03_000114</name>
</gene>
<dbReference type="RefSeq" id="WP_274455714.1">
    <property type="nucleotide sequence ID" value="NZ_CP067097.1"/>
</dbReference>
<evidence type="ECO:0000313" key="3">
    <source>
        <dbReference type="EMBL" id="MDQ0188310.1"/>
    </source>
</evidence>
<feature type="region of interest" description="Disordered" evidence="1">
    <location>
        <begin position="65"/>
        <end position="91"/>
    </location>
</feature>
<evidence type="ECO:0000313" key="4">
    <source>
        <dbReference type="Proteomes" id="UP001232973"/>
    </source>
</evidence>
<evidence type="ECO:0000256" key="1">
    <source>
        <dbReference type="SAM" id="MobiDB-lite"/>
    </source>
</evidence>